<protein>
    <recommendedName>
        <fullName evidence="4">DUF2723 domain-containing protein</fullName>
    </recommendedName>
</protein>
<dbReference type="InterPro" id="IPR021280">
    <property type="entry name" value="TMEM260-like"/>
</dbReference>
<feature type="transmembrane region" description="Helical" evidence="1">
    <location>
        <begin position="191"/>
        <end position="208"/>
    </location>
</feature>
<evidence type="ECO:0008006" key="4">
    <source>
        <dbReference type="Google" id="ProtNLM"/>
    </source>
</evidence>
<dbReference type="AlphaFoldDB" id="A0A1F7L0K4"/>
<feature type="transmembrane region" description="Helical" evidence="1">
    <location>
        <begin position="258"/>
        <end position="284"/>
    </location>
</feature>
<evidence type="ECO:0000256" key="1">
    <source>
        <dbReference type="SAM" id="Phobius"/>
    </source>
</evidence>
<dbReference type="PANTHER" id="PTHR16214">
    <property type="entry name" value="TRANSMEMBRANE PROTEIN 260"/>
    <property type="match status" value="1"/>
</dbReference>
<proteinExistence type="predicted"/>
<gene>
    <name evidence="2" type="ORF">A3K52_02660</name>
</gene>
<keyword evidence="1" id="KW-0812">Transmembrane</keyword>
<dbReference type="Pfam" id="PF11028">
    <property type="entry name" value="TMEM260-like"/>
    <property type="match status" value="1"/>
</dbReference>
<evidence type="ECO:0000313" key="2">
    <source>
        <dbReference type="EMBL" id="OGK73663.1"/>
    </source>
</evidence>
<feature type="transmembrane region" description="Helical" evidence="1">
    <location>
        <begin position="325"/>
        <end position="348"/>
    </location>
</feature>
<dbReference type="EMBL" id="MGBR01000001">
    <property type="protein sequence ID" value="OGK73663.1"/>
    <property type="molecule type" value="Genomic_DNA"/>
</dbReference>
<feature type="transmembrane region" description="Helical" evidence="1">
    <location>
        <begin position="143"/>
        <end position="171"/>
    </location>
</feature>
<feature type="transmembrane region" description="Helical" evidence="1">
    <location>
        <begin position="291"/>
        <end position="313"/>
    </location>
</feature>
<organism evidence="2 3">
    <name type="scientific">Candidatus Roizmanbacteria bacterium RIFOXYD1_FULL_38_12</name>
    <dbReference type="NCBI Taxonomy" id="1802093"/>
    <lineage>
        <taxon>Bacteria</taxon>
        <taxon>Candidatus Roizmaniibacteriota</taxon>
    </lineage>
</organism>
<feature type="transmembrane region" description="Helical" evidence="1">
    <location>
        <begin position="67"/>
        <end position="87"/>
    </location>
</feature>
<reference evidence="2 3" key="1">
    <citation type="journal article" date="2016" name="Nat. Commun.">
        <title>Thousands of microbial genomes shed light on interconnected biogeochemical processes in an aquifer system.</title>
        <authorList>
            <person name="Anantharaman K."/>
            <person name="Brown C.T."/>
            <person name="Hug L.A."/>
            <person name="Sharon I."/>
            <person name="Castelle C.J."/>
            <person name="Probst A.J."/>
            <person name="Thomas B.C."/>
            <person name="Singh A."/>
            <person name="Wilkins M.J."/>
            <person name="Karaoz U."/>
            <person name="Brodie E.L."/>
            <person name="Williams K.H."/>
            <person name="Hubbard S.S."/>
            <person name="Banfield J.F."/>
        </authorList>
    </citation>
    <scope>NUCLEOTIDE SEQUENCE [LARGE SCALE GENOMIC DNA]</scope>
</reference>
<name>A0A1F7L0K4_9BACT</name>
<dbReference type="Proteomes" id="UP000177050">
    <property type="component" value="Unassembled WGS sequence"/>
</dbReference>
<keyword evidence="1" id="KW-0472">Membrane</keyword>
<keyword evidence="1" id="KW-1133">Transmembrane helix</keyword>
<evidence type="ECO:0000313" key="3">
    <source>
        <dbReference type="Proteomes" id="UP000177050"/>
    </source>
</evidence>
<feature type="transmembrane region" description="Helical" evidence="1">
    <location>
        <begin position="94"/>
        <end position="113"/>
    </location>
</feature>
<dbReference type="PANTHER" id="PTHR16214:SF3">
    <property type="entry name" value="TRANSMEMBRANE PROTEIN 260"/>
    <property type="match status" value="1"/>
</dbReference>
<accession>A0A1F7L0K4</accession>
<feature type="transmembrane region" description="Helical" evidence="1">
    <location>
        <begin position="360"/>
        <end position="382"/>
    </location>
</feature>
<comment type="caution">
    <text evidence="2">The sequence shown here is derived from an EMBL/GenBank/DDBJ whole genome shotgun (WGS) entry which is preliminary data.</text>
</comment>
<dbReference type="InterPro" id="IPR052724">
    <property type="entry name" value="GT117_domain-containing"/>
</dbReference>
<sequence>MTFLYYLCLWILLLFNQSLYVFGGDSAEFSFVSQSLSVAHPPGYPFYSLLANIVGRSMPFFTPPWRVSLLSSIPTIITAYLIYQILLRMKLSKFVSILSSTLYIFLFPIWSYAVIPEVFALNNLFVCLITFLLYIFEKRKSVSILYLFSLLVGLSVSHHHIFVLFIPGWIYLMSGEKTILFLRKNISKRRALYIFIFFLLGCGFYLYPPLASRLSPPLDWENAQTLSGFIRLITRSTYGTFKAYSGSSGDILNQLYDVLSLIIFVVHDFRIIGIVLLVAGLAWLHKQQRRMFTFIGITILMHVFFLFYTNFFLHGSFTLAMYERFLIPIYLLFIIPVGYGLEQVISFIGKFITLYVRNRVLIKLCKIAVYLFALSYVFIVFWQNYRTVGKIKTLDVFATYAKNLLDTVPRGGIFFVGSDNSYFPSVYYFFSQNYRKDVKFVFLNILEREHYRKNLKKLYPELYVPTHYQKNNKDISDFLEKNARFGIYLENPLTSSHTWEPYGLLWKFYKTNKEAASDSAKLVKANKDLWNHVYTIPKLNKDLKSILHLNVVQDSYLNAYMNYSKLLFATNHMDESIQVIKKLIRDYRPQDQNSKMILMNLLVSQKKCTDATLLLNTLNLSNLKTDVLYIPSFITYYETCDSKSQEINRLKKMYLEKSKKSKPKLTEF</sequence>